<dbReference type="PANTHER" id="PTHR34069">
    <property type="entry name" value="3-OXOACYL-[ACYL-CARRIER-PROTEIN] SYNTHASE 3"/>
    <property type="match status" value="1"/>
</dbReference>
<keyword evidence="8 14" id="KW-0275">Fatty acid biosynthesis</keyword>
<evidence type="ECO:0000256" key="10">
    <source>
        <dbReference type="ARBA" id="ARBA00051096"/>
    </source>
</evidence>
<feature type="active site" evidence="14">
    <location>
        <position position="113"/>
    </location>
</feature>
<comment type="caution">
    <text evidence="17">The sequence shown here is derived from an EMBL/GenBank/DDBJ whole genome shotgun (WGS) entry which is preliminary data.</text>
</comment>
<evidence type="ECO:0000313" key="17">
    <source>
        <dbReference type="EMBL" id="GEN35857.1"/>
    </source>
</evidence>
<evidence type="ECO:0000256" key="1">
    <source>
        <dbReference type="ARBA" id="ARBA00005194"/>
    </source>
</evidence>
<dbReference type="InterPro" id="IPR013747">
    <property type="entry name" value="ACP_syn_III_C"/>
</dbReference>
<sequence length="330" mass="35919">MLKAKITAIGTYVPERIFTNSEFAAMLETDDEWIRSRTGIRERRFARPDEFTSDLCVSAVENLLKRYDVSIQDVDFILVATSTPDYAFPNTASQVQARLGIEGAGALDVNAACAGFVYGLQVACGMVASGMHRKVLLIGAETMSKSIDYTDRTTCILFGDGAGAMLIEYSEEPGFLASYMTSKGEGGVHLYRTGGLSKQMNGQELKDTQCIVQNGREVYKWAVSTVPPGMKILADQGGLTLADIDWFIPHSANLRMIESICEKSGFPLEKTLWSVEYFGNTSTASIPLALGEAVEKGRIKAGDKILLYGFGGGLVQAGMIVTWNVQEEPK</sequence>
<dbReference type="Pfam" id="PF08545">
    <property type="entry name" value="ACP_syn_III"/>
    <property type="match status" value="1"/>
</dbReference>
<dbReference type="InterPro" id="IPR016039">
    <property type="entry name" value="Thiolase-like"/>
</dbReference>
<comment type="catalytic activity">
    <reaction evidence="13">
        <text>3-methylbutanoyl-CoA + malonyl-[ACP] + H(+) = 5-methyl-3-oxohexanoyl-[ACP] + CO2 + CoA</text>
        <dbReference type="Rhea" id="RHEA:42272"/>
        <dbReference type="Rhea" id="RHEA-COMP:9623"/>
        <dbReference type="Rhea" id="RHEA-COMP:9941"/>
        <dbReference type="ChEBI" id="CHEBI:15378"/>
        <dbReference type="ChEBI" id="CHEBI:16526"/>
        <dbReference type="ChEBI" id="CHEBI:57287"/>
        <dbReference type="ChEBI" id="CHEBI:57345"/>
        <dbReference type="ChEBI" id="CHEBI:78449"/>
        <dbReference type="ChEBI" id="CHEBI:78822"/>
        <dbReference type="EC" id="2.3.1.300"/>
    </reaction>
    <physiologicalReaction direction="left-to-right" evidence="13">
        <dbReference type="Rhea" id="RHEA:42273"/>
    </physiologicalReaction>
</comment>
<feature type="active site" evidence="14">
    <location>
        <position position="280"/>
    </location>
</feature>
<comment type="catalytic activity">
    <reaction evidence="10">
        <text>malonyl-[ACP] + acetyl-CoA + H(+) = 3-oxobutanoyl-[ACP] + CO2 + CoA</text>
        <dbReference type="Rhea" id="RHEA:12080"/>
        <dbReference type="Rhea" id="RHEA-COMP:9623"/>
        <dbReference type="Rhea" id="RHEA-COMP:9625"/>
        <dbReference type="ChEBI" id="CHEBI:15378"/>
        <dbReference type="ChEBI" id="CHEBI:16526"/>
        <dbReference type="ChEBI" id="CHEBI:57287"/>
        <dbReference type="ChEBI" id="CHEBI:57288"/>
        <dbReference type="ChEBI" id="CHEBI:78449"/>
        <dbReference type="ChEBI" id="CHEBI:78450"/>
        <dbReference type="EC" id="2.3.1.180"/>
    </reaction>
    <physiologicalReaction direction="left-to-right" evidence="10">
        <dbReference type="Rhea" id="RHEA:12081"/>
    </physiologicalReaction>
</comment>
<dbReference type="FunFam" id="3.40.47.10:FF:000004">
    <property type="entry name" value="3-oxoacyl-[acyl-carrier-protein] synthase 3"/>
    <property type="match status" value="1"/>
</dbReference>
<comment type="function">
    <text evidence="14">Catalyzes the condensation reaction of fatty acid synthesis by the addition to an acyl acceptor of two carbons from malonyl-ACP. Catalyzes the first condensation reaction which initiates fatty acid synthesis and may therefore play a role in governing the total rate of fatty acid production. Possesses both acetoacetyl-ACP synthase and acetyl transacylase activities. Its substrate specificity determines the biosynthesis of branched-chain and/or straight-chain of fatty acids.</text>
</comment>
<feature type="active site" evidence="14">
    <location>
        <position position="250"/>
    </location>
</feature>
<feature type="domain" description="Beta-ketoacyl-[acyl-carrier-protein] synthase III C-terminal" evidence="15">
    <location>
        <begin position="236"/>
        <end position="323"/>
    </location>
</feature>
<dbReference type="GO" id="GO:0005737">
    <property type="term" value="C:cytoplasm"/>
    <property type="evidence" value="ECO:0007669"/>
    <property type="project" value="UniProtKB-SubCell"/>
</dbReference>
<keyword evidence="3 14" id="KW-0963">Cytoplasm</keyword>
<evidence type="ECO:0000256" key="14">
    <source>
        <dbReference type="HAMAP-Rule" id="MF_01815"/>
    </source>
</evidence>
<organism evidence="17 18">
    <name type="scientific">Aneurinibacillus danicus</name>
    <dbReference type="NCBI Taxonomy" id="267746"/>
    <lineage>
        <taxon>Bacteria</taxon>
        <taxon>Bacillati</taxon>
        <taxon>Bacillota</taxon>
        <taxon>Bacilli</taxon>
        <taxon>Bacillales</taxon>
        <taxon>Paenibacillaceae</taxon>
        <taxon>Aneurinibacillus group</taxon>
        <taxon>Aneurinibacillus</taxon>
    </lineage>
</organism>
<gene>
    <name evidence="17" type="primary">fabHB</name>
    <name evidence="14" type="synonym">fabH</name>
    <name evidence="17" type="ORF">ADA01nite_33170</name>
</gene>
<keyword evidence="14" id="KW-0511">Multifunctional enzyme</keyword>
<keyword evidence="9 14" id="KW-0012">Acyltransferase</keyword>
<dbReference type="RefSeq" id="WP_146811368.1">
    <property type="nucleotide sequence ID" value="NZ_BJXX01000154.1"/>
</dbReference>
<comment type="subunit">
    <text evidence="14">Homodimer.</text>
</comment>
<keyword evidence="4 14" id="KW-0444">Lipid biosynthesis</keyword>
<evidence type="ECO:0000256" key="8">
    <source>
        <dbReference type="ARBA" id="ARBA00023160"/>
    </source>
</evidence>
<dbReference type="HAMAP" id="MF_01815">
    <property type="entry name" value="FabH"/>
    <property type="match status" value="1"/>
</dbReference>
<comment type="subcellular location">
    <subcellularLocation>
        <location evidence="14">Cytoplasm</location>
    </subcellularLocation>
</comment>
<evidence type="ECO:0000256" key="7">
    <source>
        <dbReference type="ARBA" id="ARBA00023098"/>
    </source>
</evidence>
<evidence type="ECO:0000256" key="4">
    <source>
        <dbReference type="ARBA" id="ARBA00022516"/>
    </source>
</evidence>
<dbReference type="EC" id="2.3.1.180" evidence="14"/>
<dbReference type="UniPathway" id="UPA00094"/>
<evidence type="ECO:0000256" key="13">
    <source>
        <dbReference type="ARBA" id="ARBA00052985"/>
    </source>
</evidence>
<comment type="catalytic activity">
    <reaction evidence="11">
        <text>(2S)-2-methylbutanoyl-CoA + malonyl-[ACP] + H(+) = (4S)-4-methyl-3-oxohexanoyl-[ACP] + CO2 + CoA</text>
        <dbReference type="Rhea" id="RHEA:42276"/>
        <dbReference type="Rhea" id="RHEA-COMP:9623"/>
        <dbReference type="Rhea" id="RHEA-COMP:17148"/>
        <dbReference type="ChEBI" id="CHEBI:15378"/>
        <dbReference type="ChEBI" id="CHEBI:16526"/>
        <dbReference type="ChEBI" id="CHEBI:57287"/>
        <dbReference type="ChEBI" id="CHEBI:78449"/>
        <dbReference type="ChEBI" id="CHEBI:88166"/>
        <dbReference type="ChEBI" id="CHEBI:167462"/>
        <dbReference type="EC" id="2.3.1.300"/>
    </reaction>
    <physiologicalReaction direction="left-to-right" evidence="11">
        <dbReference type="Rhea" id="RHEA:42277"/>
    </physiologicalReaction>
</comment>
<dbReference type="SUPFAM" id="SSF53901">
    <property type="entry name" value="Thiolase-like"/>
    <property type="match status" value="1"/>
</dbReference>
<evidence type="ECO:0000256" key="11">
    <source>
        <dbReference type="ARBA" id="ARBA00052407"/>
    </source>
</evidence>
<dbReference type="EMBL" id="BJXX01000154">
    <property type="protein sequence ID" value="GEN35857.1"/>
    <property type="molecule type" value="Genomic_DNA"/>
</dbReference>
<evidence type="ECO:0000256" key="6">
    <source>
        <dbReference type="ARBA" id="ARBA00022832"/>
    </source>
</evidence>
<evidence type="ECO:0000256" key="9">
    <source>
        <dbReference type="ARBA" id="ARBA00023315"/>
    </source>
</evidence>
<keyword evidence="18" id="KW-1185">Reference proteome</keyword>
<comment type="pathway">
    <text evidence="1 14">Lipid metabolism; fatty acid biosynthesis.</text>
</comment>
<dbReference type="Gene3D" id="3.40.47.10">
    <property type="match status" value="1"/>
</dbReference>
<keyword evidence="5 14" id="KW-0808">Transferase</keyword>
<comment type="catalytic activity">
    <reaction evidence="12">
        <text>2-methylpropanoyl-CoA + malonyl-[ACP] + H(+) = 4-methyl-3-oxopentanoyl-[ACP] + CO2 + CoA</text>
        <dbReference type="Rhea" id="RHEA:42268"/>
        <dbReference type="Rhea" id="RHEA-COMP:9623"/>
        <dbReference type="Rhea" id="RHEA-COMP:9940"/>
        <dbReference type="ChEBI" id="CHEBI:15378"/>
        <dbReference type="ChEBI" id="CHEBI:16526"/>
        <dbReference type="ChEBI" id="CHEBI:57287"/>
        <dbReference type="ChEBI" id="CHEBI:57338"/>
        <dbReference type="ChEBI" id="CHEBI:78449"/>
        <dbReference type="ChEBI" id="CHEBI:78820"/>
        <dbReference type="EC" id="2.3.1.300"/>
    </reaction>
    <physiologicalReaction direction="left-to-right" evidence="12">
        <dbReference type="Rhea" id="RHEA:42269"/>
    </physiologicalReaction>
</comment>
<evidence type="ECO:0000259" key="16">
    <source>
        <dbReference type="Pfam" id="PF08545"/>
    </source>
</evidence>
<protein>
    <recommendedName>
        <fullName evidence="14">Beta-ketoacyl-[acyl-carrier-protein] synthase III</fullName>
        <shortName evidence="14">Beta-ketoacyl-ACP synthase III</shortName>
        <shortName evidence="14">KAS III</shortName>
        <ecNumber evidence="14">2.3.1.180</ecNumber>
    </recommendedName>
    <alternativeName>
        <fullName evidence="14">3-oxoacyl-[acyl-carrier-protein] synthase 3</fullName>
    </alternativeName>
    <alternativeName>
        <fullName evidence="14">3-oxoacyl-[acyl-carrier-protein] synthase III</fullName>
    </alternativeName>
</protein>
<feature type="domain" description="Beta-ketoacyl-[acyl-carrier-protein] synthase III N-terminal" evidence="16">
    <location>
        <begin position="107"/>
        <end position="184"/>
    </location>
</feature>
<feature type="region of interest" description="ACP-binding" evidence="14">
    <location>
        <begin position="251"/>
        <end position="255"/>
    </location>
</feature>
<dbReference type="CDD" id="cd00830">
    <property type="entry name" value="KAS_III"/>
    <property type="match status" value="1"/>
</dbReference>
<dbReference type="InterPro" id="IPR013751">
    <property type="entry name" value="ACP_syn_III_N"/>
</dbReference>
<dbReference type="Proteomes" id="UP000321157">
    <property type="component" value="Unassembled WGS sequence"/>
</dbReference>
<keyword evidence="7 14" id="KW-0443">Lipid metabolism</keyword>
<evidence type="ECO:0000259" key="15">
    <source>
        <dbReference type="Pfam" id="PF08541"/>
    </source>
</evidence>
<evidence type="ECO:0000313" key="18">
    <source>
        <dbReference type="Proteomes" id="UP000321157"/>
    </source>
</evidence>
<dbReference type="InterPro" id="IPR004655">
    <property type="entry name" value="FabH"/>
</dbReference>
<dbReference type="OrthoDB" id="9815506at2"/>
<dbReference type="NCBIfam" id="TIGR00747">
    <property type="entry name" value="fabH"/>
    <property type="match status" value="1"/>
</dbReference>
<comment type="domain">
    <text evidence="14">The last Arg residue of the ACP-binding site is essential for the weak association between ACP/AcpP and FabH.</text>
</comment>
<dbReference type="GO" id="GO:0006633">
    <property type="term" value="P:fatty acid biosynthetic process"/>
    <property type="evidence" value="ECO:0007669"/>
    <property type="project" value="UniProtKB-UniRule"/>
</dbReference>
<name>A0A511VAA5_9BACL</name>
<dbReference type="GO" id="GO:0044550">
    <property type="term" value="P:secondary metabolite biosynthetic process"/>
    <property type="evidence" value="ECO:0007669"/>
    <property type="project" value="TreeGrafter"/>
</dbReference>
<accession>A0A511VAA5</accession>
<keyword evidence="6 14" id="KW-0276">Fatty acid metabolism</keyword>
<dbReference type="GO" id="GO:0033818">
    <property type="term" value="F:beta-ketoacyl-acyl-carrier-protein synthase III activity"/>
    <property type="evidence" value="ECO:0007669"/>
    <property type="project" value="UniProtKB-UniRule"/>
</dbReference>
<dbReference type="GO" id="GO:0004315">
    <property type="term" value="F:3-oxoacyl-[acyl-carrier-protein] synthase activity"/>
    <property type="evidence" value="ECO:0007669"/>
    <property type="project" value="InterPro"/>
</dbReference>
<evidence type="ECO:0000256" key="5">
    <source>
        <dbReference type="ARBA" id="ARBA00022679"/>
    </source>
</evidence>
<dbReference type="AlphaFoldDB" id="A0A511VAA5"/>
<evidence type="ECO:0000256" key="12">
    <source>
        <dbReference type="ARBA" id="ARBA00052467"/>
    </source>
</evidence>
<reference evidence="17 18" key="1">
    <citation type="submission" date="2019-07" db="EMBL/GenBank/DDBJ databases">
        <title>Whole genome shotgun sequence of Aneurinibacillus danicus NBRC 102444.</title>
        <authorList>
            <person name="Hosoyama A."/>
            <person name="Uohara A."/>
            <person name="Ohji S."/>
            <person name="Ichikawa N."/>
        </authorList>
    </citation>
    <scope>NUCLEOTIDE SEQUENCE [LARGE SCALE GENOMIC DNA]</scope>
    <source>
        <strain evidence="17 18">NBRC 102444</strain>
    </source>
</reference>
<comment type="similarity">
    <text evidence="2 14">Belongs to the thiolase-like superfamily. FabH family.</text>
</comment>
<dbReference type="Pfam" id="PF08541">
    <property type="entry name" value="ACP_syn_III_C"/>
    <property type="match status" value="1"/>
</dbReference>
<evidence type="ECO:0000256" key="2">
    <source>
        <dbReference type="ARBA" id="ARBA00008642"/>
    </source>
</evidence>
<dbReference type="PANTHER" id="PTHR34069:SF2">
    <property type="entry name" value="BETA-KETOACYL-[ACYL-CARRIER-PROTEIN] SYNTHASE III"/>
    <property type="match status" value="1"/>
</dbReference>
<dbReference type="NCBIfam" id="NF006829">
    <property type="entry name" value="PRK09352.1"/>
    <property type="match status" value="1"/>
</dbReference>
<evidence type="ECO:0000256" key="3">
    <source>
        <dbReference type="ARBA" id="ARBA00022490"/>
    </source>
</evidence>
<proteinExistence type="inferred from homology"/>